<name>A0A0P8WRN1_9CLOT</name>
<dbReference type="InterPro" id="IPR018513">
    <property type="entry name" value="Cell_synthase_bac"/>
</dbReference>
<evidence type="ECO:0000256" key="1">
    <source>
        <dbReference type="ARBA" id="ARBA00004162"/>
    </source>
</evidence>
<accession>A0A0P8WRN1</accession>
<dbReference type="Gene3D" id="2.60.120.260">
    <property type="entry name" value="Galactose-binding domain-like"/>
    <property type="match status" value="2"/>
</dbReference>
<dbReference type="PANTHER" id="PTHR39083:SF1">
    <property type="entry name" value="CYCLIC DI-GMP-BINDING PROTEIN"/>
    <property type="match status" value="1"/>
</dbReference>
<comment type="caution">
    <text evidence="6">The sequence shown here is derived from an EMBL/GenBank/DDBJ whole genome shotgun (WGS) entry which is preliminary data.</text>
</comment>
<evidence type="ECO:0000313" key="6">
    <source>
        <dbReference type="EMBL" id="KPU45255.1"/>
    </source>
</evidence>
<evidence type="ECO:0000313" key="7">
    <source>
        <dbReference type="Proteomes" id="UP000050326"/>
    </source>
</evidence>
<evidence type="ECO:0000256" key="4">
    <source>
        <dbReference type="ARBA" id="ARBA00022989"/>
    </source>
</evidence>
<keyword evidence="5" id="KW-0472">Membrane</keyword>
<dbReference type="GO" id="GO:0006011">
    <property type="term" value="P:UDP-alpha-D-glucose metabolic process"/>
    <property type="evidence" value="ECO:0007669"/>
    <property type="project" value="InterPro"/>
</dbReference>
<comment type="subcellular location">
    <subcellularLocation>
        <location evidence="1">Cell membrane</location>
        <topology evidence="1">Single-pass membrane protein</topology>
    </subcellularLocation>
</comment>
<keyword evidence="3" id="KW-0812">Transmembrane</keyword>
<reference evidence="6 7" key="1">
    <citation type="submission" date="2015-09" db="EMBL/GenBank/DDBJ databases">
        <title>Genome sequence of Oxobacter pfennigii DSM 3222.</title>
        <authorList>
            <person name="Poehlein A."/>
            <person name="Bengelsdorf F.R."/>
            <person name="Schiel-Bengelsdorf B."/>
            <person name="Duerre P."/>
            <person name="Daniel R."/>
        </authorList>
    </citation>
    <scope>NUCLEOTIDE SEQUENCE [LARGE SCALE GENOMIC DNA]</scope>
    <source>
        <strain evidence="6 7">DSM 3222</strain>
    </source>
</reference>
<dbReference type="EMBL" id="LKET01000026">
    <property type="protein sequence ID" value="KPU45255.1"/>
    <property type="molecule type" value="Genomic_DNA"/>
</dbReference>
<dbReference type="Pfam" id="PF03170">
    <property type="entry name" value="BcsB"/>
    <property type="match status" value="1"/>
</dbReference>
<sequence>MKNIILKRWMVIFTVILLLNTVSSAIYSYAVEDNAKGIIDDKQITIVHDESGGLKYTYKVLKDVELRGINGESKWFFNVDKELQVRDFKLNLYCTLSPMIIKDTSYITIYINNLPVQSISLKDEENNLAMNWVVNIPADKVNTGYNELTVKTHTKTSYDPCEDDEHIVNWIIIDGNTNYVVTYDKKSIYNGITDFARPFAGVYPDNSPGIGVVIPDSYSNEELSAALTMIAHMKAYQLGYQVKTTLVTAGDQQIDAFDSLVYIGSFAGMPESFKILLENNSNDDMNNANIYRAVTMNSGKPLLIIASDNSRSLINAVKALSNDQLKEQMIFNKYLLSPDIDTKIKETKIGDYIYLKNLGLNGIKVEGIKKQVVTIGVRIPFNEVLANESSIDLNIRYSDNLDYEKSMVSLYINGIPIASEKLDKEKKDFHTVKMFIPKEARSFSYYDLRVEFDLIPSGEIT</sequence>
<organism evidence="6 7">
    <name type="scientific">Oxobacter pfennigii</name>
    <dbReference type="NCBI Taxonomy" id="36849"/>
    <lineage>
        <taxon>Bacteria</taxon>
        <taxon>Bacillati</taxon>
        <taxon>Bacillota</taxon>
        <taxon>Clostridia</taxon>
        <taxon>Eubacteriales</taxon>
        <taxon>Clostridiaceae</taxon>
        <taxon>Oxobacter</taxon>
    </lineage>
</organism>
<dbReference type="GO" id="GO:0005886">
    <property type="term" value="C:plasma membrane"/>
    <property type="evidence" value="ECO:0007669"/>
    <property type="project" value="UniProtKB-SubCell"/>
</dbReference>
<dbReference type="AlphaFoldDB" id="A0A0P8WRN1"/>
<keyword evidence="4" id="KW-1133">Transmembrane helix</keyword>
<evidence type="ECO:0000256" key="2">
    <source>
        <dbReference type="ARBA" id="ARBA00022475"/>
    </source>
</evidence>
<keyword evidence="7" id="KW-1185">Reference proteome</keyword>
<gene>
    <name evidence="6" type="ORF">OXPF_11470</name>
</gene>
<dbReference type="PANTHER" id="PTHR39083">
    <property type="entry name" value="CYCLIC DI-GMP-BINDING PROTEIN"/>
    <property type="match status" value="1"/>
</dbReference>
<evidence type="ECO:0000256" key="5">
    <source>
        <dbReference type="ARBA" id="ARBA00023136"/>
    </source>
</evidence>
<dbReference type="STRING" id="36849.OXPF_11470"/>
<evidence type="ECO:0000256" key="3">
    <source>
        <dbReference type="ARBA" id="ARBA00022692"/>
    </source>
</evidence>
<keyword evidence="2" id="KW-1003">Cell membrane</keyword>
<dbReference type="Proteomes" id="UP000050326">
    <property type="component" value="Unassembled WGS sequence"/>
</dbReference>
<dbReference type="OrthoDB" id="2655838at2"/>
<proteinExistence type="predicted"/>
<protein>
    <submittedName>
        <fullName evidence="6">Cellulose synthase regulator protein</fullName>
    </submittedName>
</protein>